<evidence type="ECO:0000313" key="3">
    <source>
        <dbReference type="EMBL" id="BCT96337.1"/>
    </source>
</evidence>
<evidence type="ECO:0000256" key="1">
    <source>
        <dbReference type="ARBA" id="ARBA00004496"/>
    </source>
</evidence>
<gene>
    <name evidence="3" type="ORF">LYSHEL_22080</name>
</gene>
<dbReference type="InterPro" id="IPR014710">
    <property type="entry name" value="RmlC-like_jellyroll"/>
</dbReference>
<organism evidence="3 4">
    <name type="scientific">Lysobacter helvus</name>
    <dbReference type="NCBI Taxonomy" id="2675059"/>
    <lineage>
        <taxon>Bacteria</taxon>
        <taxon>Pseudomonadati</taxon>
        <taxon>Pseudomonadota</taxon>
        <taxon>Gammaproteobacteria</taxon>
        <taxon>Lysobacterales</taxon>
        <taxon>Lysobacteraceae</taxon>
        <taxon>Lysobacter</taxon>
    </lineage>
</organism>
<dbReference type="Gene3D" id="2.60.120.10">
    <property type="entry name" value="Jelly Rolls"/>
    <property type="match status" value="1"/>
</dbReference>
<reference evidence="3 4" key="1">
    <citation type="submission" date="2021-03" db="EMBL/GenBank/DDBJ databases">
        <title>Complete Genome Sequences of Two Lysobacter Strains Isolated from Sea Water (Lysobacter caseinilyticus) and Soil (Lysobacter helvus) in South Korea.</title>
        <authorList>
            <person name="Watanabe Y."/>
            <person name="Arakawa K."/>
        </authorList>
    </citation>
    <scope>NUCLEOTIDE SEQUENCE [LARGE SCALE GENOMIC DNA]</scope>
    <source>
        <strain evidence="3 4">D10</strain>
    </source>
</reference>
<dbReference type="PANTHER" id="PTHR36114:SF1">
    <property type="entry name" value="16.7 KDA PROTEIN IN WHIE LOCUS"/>
    <property type="match status" value="1"/>
</dbReference>
<feature type="domain" description="Cyclic nucleotide-binding" evidence="2">
    <location>
        <begin position="12"/>
        <end position="75"/>
    </location>
</feature>
<sequence>MTAVNLQQKPSMCEGILQSRISSRFNGMDVAVVKSNGPFAWHSHEETDDFYFVLQGALDIDMRHDTVQLGPGDCFVVPAGVEHRPIARGETHFLQIEPICAQMAGNAATVVARRVI</sequence>
<dbReference type="CDD" id="cd02226">
    <property type="entry name" value="cupin_YdbB-like"/>
    <property type="match status" value="1"/>
</dbReference>
<proteinExistence type="predicted"/>
<protein>
    <submittedName>
        <fullName evidence="3">Mannose-6-phosphate isomerase</fullName>
    </submittedName>
</protein>
<accession>A0ABM7QF96</accession>
<dbReference type="InterPro" id="IPR000595">
    <property type="entry name" value="cNMP-bd_dom"/>
</dbReference>
<dbReference type="InterPro" id="IPR011051">
    <property type="entry name" value="RmlC_Cupin_sf"/>
</dbReference>
<dbReference type="Pfam" id="PF07883">
    <property type="entry name" value="Cupin_2"/>
    <property type="match status" value="1"/>
</dbReference>
<dbReference type="InterPro" id="IPR013096">
    <property type="entry name" value="Cupin_2"/>
</dbReference>
<dbReference type="SUPFAM" id="SSF51182">
    <property type="entry name" value="RmlC-like cupins"/>
    <property type="match status" value="1"/>
</dbReference>
<dbReference type="GO" id="GO:0016853">
    <property type="term" value="F:isomerase activity"/>
    <property type="evidence" value="ECO:0007669"/>
    <property type="project" value="UniProtKB-KW"/>
</dbReference>
<comment type="subcellular location">
    <subcellularLocation>
        <location evidence="1">Cytoplasm</location>
    </subcellularLocation>
</comment>
<name>A0ABM7QF96_9GAMM</name>
<dbReference type="EMBL" id="AP024546">
    <property type="protein sequence ID" value="BCT96337.1"/>
    <property type="molecule type" value="Genomic_DNA"/>
</dbReference>
<dbReference type="PROSITE" id="PS50042">
    <property type="entry name" value="CNMP_BINDING_3"/>
    <property type="match status" value="1"/>
</dbReference>
<keyword evidence="3" id="KW-0413">Isomerase</keyword>
<evidence type="ECO:0000313" key="4">
    <source>
        <dbReference type="Proteomes" id="UP000680514"/>
    </source>
</evidence>
<dbReference type="Proteomes" id="UP000680514">
    <property type="component" value="Chromosome"/>
</dbReference>
<evidence type="ECO:0000259" key="2">
    <source>
        <dbReference type="PROSITE" id="PS50042"/>
    </source>
</evidence>
<dbReference type="InterPro" id="IPR052044">
    <property type="entry name" value="PKS_Associated_Protein"/>
</dbReference>
<dbReference type="PANTHER" id="PTHR36114">
    <property type="entry name" value="16.7 KDA PROTEIN IN WHIE LOCUS"/>
    <property type="match status" value="1"/>
</dbReference>
<keyword evidence="4" id="KW-1185">Reference proteome</keyword>
<dbReference type="RefSeq" id="WP_213434126.1">
    <property type="nucleotide sequence ID" value="NZ_AP024546.1"/>
</dbReference>